<comment type="similarity">
    <text evidence="2">Belongs to the VKOR family.</text>
</comment>
<dbReference type="AlphaFoldDB" id="A0AA41QFD8"/>
<dbReference type="InterPro" id="IPR041714">
    <property type="entry name" value="VKOR_Actinobacteria"/>
</dbReference>
<evidence type="ECO:0000313" key="13">
    <source>
        <dbReference type="Proteomes" id="UP001165405"/>
    </source>
</evidence>
<comment type="caution">
    <text evidence="12">The sequence shown here is derived from an EMBL/GenBank/DDBJ whole genome shotgun (WGS) entry which is preliminary data.</text>
</comment>
<gene>
    <name evidence="12" type="ORF">L1785_15790</name>
</gene>
<accession>A0AA41QFD8</accession>
<feature type="domain" description="Vitamin K epoxide reductase" evidence="11">
    <location>
        <begin position="26"/>
        <end position="167"/>
    </location>
</feature>
<keyword evidence="7 10" id="KW-0472">Membrane</keyword>
<keyword evidence="8" id="KW-1015">Disulfide bond</keyword>
<dbReference type="CDD" id="cd12922">
    <property type="entry name" value="VKOR_5"/>
    <property type="match status" value="1"/>
</dbReference>
<keyword evidence="4" id="KW-0874">Quinone</keyword>
<keyword evidence="6" id="KW-0560">Oxidoreductase</keyword>
<dbReference type="RefSeq" id="WP_236090233.1">
    <property type="nucleotide sequence ID" value="NZ_JAKGSG010000042.1"/>
</dbReference>
<dbReference type="GO" id="GO:0016491">
    <property type="term" value="F:oxidoreductase activity"/>
    <property type="evidence" value="ECO:0007669"/>
    <property type="project" value="UniProtKB-KW"/>
</dbReference>
<evidence type="ECO:0000256" key="4">
    <source>
        <dbReference type="ARBA" id="ARBA00022719"/>
    </source>
</evidence>
<keyword evidence="9" id="KW-0676">Redox-active center</keyword>
<dbReference type="SMART" id="SM00756">
    <property type="entry name" value="VKc"/>
    <property type="match status" value="1"/>
</dbReference>
<dbReference type="Gene3D" id="1.20.1440.130">
    <property type="entry name" value="VKOR domain"/>
    <property type="match status" value="1"/>
</dbReference>
<protein>
    <submittedName>
        <fullName evidence="12">Vitamin K epoxide reductase family protein</fullName>
    </submittedName>
</protein>
<dbReference type="InterPro" id="IPR012932">
    <property type="entry name" value="VKOR"/>
</dbReference>
<dbReference type="Pfam" id="PF07884">
    <property type="entry name" value="VKOR"/>
    <property type="match status" value="1"/>
</dbReference>
<evidence type="ECO:0000256" key="8">
    <source>
        <dbReference type="ARBA" id="ARBA00023157"/>
    </source>
</evidence>
<dbReference type="InterPro" id="IPR038354">
    <property type="entry name" value="VKOR_sf"/>
</dbReference>
<feature type="transmembrane region" description="Helical" evidence="10">
    <location>
        <begin position="141"/>
        <end position="169"/>
    </location>
</feature>
<evidence type="ECO:0000256" key="10">
    <source>
        <dbReference type="SAM" id="Phobius"/>
    </source>
</evidence>
<feature type="transmembrane region" description="Helical" evidence="10">
    <location>
        <begin position="115"/>
        <end position="135"/>
    </location>
</feature>
<keyword evidence="3 10" id="KW-0812">Transmembrane</keyword>
<reference evidence="12" key="1">
    <citation type="submission" date="2022-01" db="EMBL/GenBank/DDBJ databases">
        <title>Antribacter sp. nov., isolated from Guizhou of China.</title>
        <authorList>
            <person name="Chengliang C."/>
            <person name="Ya Z."/>
        </authorList>
    </citation>
    <scope>NUCLEOTIDE SEQUENCE</scope>
    <source>
        <strain evidence="12">KLBMP 9083</strain>
    </source>
</reference>
<dbReference type="Proteomes" id="UP001165405">
    <property type="component" value="Unassembled WGS sequence"/>
</dbReference>
<proteinExistence type="inferred from homology"/>
<feature type="transmembrane region" description="Helical" evidence="10">
    <location>
        <begin position="190"/>
        <end position="209"/>
    </location>
</feature>
<evidence type="ECO:0000256" key="7">
    <source>
        <dbReference type="ARBA" id="ARBA00023136"/>
    </source>
</evidence>
<evidence type="ECO:0000256" key="9">
    <source>
        <dbReference type="ARBA" id="ARBA00023284"/>
    </source>
</evidence>
<evidence type="ECO:0000259" key="11">
    <source>
        <dbReference type="SMART" id="SM00756"/>
    </source>
</evidence>
<dbReference type="GO" id="GO:0016020">
    <property type="term" value="C:membrane"/>
    <property type="evidence" value="ECO:0007669"/>
    <property type="project" value="UniProtKB-SubCell"/>
</dbReference>
<comment type="subcellular location">
    <subcellularLocation>
        <location evidence="1">Membrane</location>
        <topology evidence="1">Multi-pass membrane protein</topology>
    </subcellularLocation>
</comment>
<feature type="transmembrane region" description="Helical" evidence="10">
    <location>
        <begin position="28"/>
        <end position="49"/>
    </location>
</feature>
<evidence type="ECO:0000256" key="2">
    <source>
        <dbReference type="ARBA" id="ARBA00006214"/>
    </source>
</evidence>
<evidence type="ECO:0000256" key="6">
    <source>
        <dbReference type="ARBA" id="ARBA00023002"/>
    </source>
</evidence>
<sequence length="217" mass="23556">MPTMLPDDELPAVETPIRPPGFPHSRRWLFGEMLVGALVGLVAAFVLGVDAIELAANPQVTLACDINTIISCGTVAQAWQASVFGFPNAFLGLIAEPVVITVAVAGLAGVRFPRWFMTAAQTVYLLGTIFAYWLFTESMFVIGALCPWCLTVTVSTTLVFVSMLHWNVLEDNLYWPRRVHARAVEFVRSGALDILLAAWLVGLAAAIVLKYGTALFS</sequence>
<feature type="transmembrane region" description="Helical" evidence="10">
    <location>
        <begin position="89"/>
        <end position="108"/>
    </location>
</feature>
<evidence type="ECO:0000256" key="5">
    <source>
        <dbReference type="ARBA" id="ARBA00022989"/>
    </source>
</evidence>
<name>A0AA41QFD8_9MICO</name>
<dbReference type="GO" id="GO:0048038">
    <property type="term" value="F:quinone binding"/>
    <property type="evidence" value="ECO:0007669"/>
    <property type="project" value="UniProtKB-KW"/>
</dbReference>
<evidence type="ECO:0000313" key="12">
    <source>
        <dbReference type="EMBL" id="MCF4122440.1"/>
    </source>
</evidence>
<organism evidence="12 13">
    <name type="scientific">Antribacter soli</name>
    <dbReference type="NCBI Taxonomy" id="2910976"/>
    <lineage>
        <taxon>Bacteria</taxon>
        <taxon>Bacillati</taxon>
        <taxon>Actinomycetota</taxon>
        <taxon>Actinomycetes</taxon>
        <taxon>Micrococcales</taxon>
        <taxon>Promicromonosporaceae</taxon>
        <taxon>Antribacter</taxon>
    </lineage>
</organism>
<evidence type="ECO:0000256" key="3">
    <source>
        <dbReference type="ARBA" id="ARBA00022692"/>
    </source>
</evidence>
<keyword evidence="5 10" id="KW-1133">Transmembrane helix</keyword>
<dbReference type="EMBL" id="JAKGSG010000042">
    <property type="protein sequence ID" value="MCF4122440.1"/>
    <property type="molecule type" value="Genomic_DNA"/>
</dbReference>
<keyword evidence="13" id="KW-1185">Reference proteome</keyword>
<evidence type="ECO:0000256" key="1">
    <source>
        <dbReference type="ARBA" id="ARBA00004141"/>
    </source>
</evidence>